<dbReference type="RefSeq" id="WP_038261907.1">
    <property type="nucleotide sequence ID" value="NZ_FSRH01000009.1"/>
</dbReference>
<evidence type="ECO:0000256" key="1">
    <source>
        <dbReference type="ARBA" id="ARBA00022603"/>
    </source>
</evidence>
<protein>
    <submittedName>
        <fullName evidence="5">Nucleic acid methylase</fullName>
    </submittedName>
</protein>
<proteinExistence type="predicted"/>
<sequence>MAKLELMATSAFGIESVLADELKSLGYSDLTVENGKVTFAADEYAVPKANIWLRCADRVYLNMGKFKATTFEELFQQVKGLPWAEILPADAEFPVADAKSVKSKLFSLSDIQAITKKAVVEKMKETYGNQWFPENGAKYPIHVSILKDNVTISIDTSGTGLHKRGYRERASEAPIKETLAAALVLLSKWKSDIALIDPFCGSGTIPIEAAMIGANIPPGLGRKFVSEGWHIIPQSSWKEVKKNAYEGINHDVEMSIEGYDLDPRVIKVAMENAENAGVEDFIHFQARDVKDLSSSKKYGKVICNPPYGERLSEKDSVKKLYSTMGEAFSKLDTWSYYVITSSEEFEKSFGKRSSKNRKLYNGRIKCYFYQYFGPRPPRPQKDIQE</sequence>
<dbReference type="CDD" id="cd11715">
    <property type="entry name" value="THUMP_AdoMetMT"/>
    <property type="match status" value="1"/>
</dbReference>
<keyword evidence="1 5" id="KW-0489">Methyltransferase</keyword>
<dbReference type="SMART" id="SM00981">
    <property type="entry name" value="THUMP"/>
    <property type="match status" value="1"/>
</dbReference>
<name>A0A069RGR8_PEPLI</name>
<dbReference type="EMBL" id="JJMM01000004">
    <property type="protein sequence ID" value="KDR96224.1"/>
    <property type="molecule type" value="Genomic_DNA"/>
</dbReference>
<dbReference type="SUPFAM" id="SSF53335">
    <property type="entry name" value="S-adenosyl-L-methionine-dependent methyltransferases"/>
    <property type="match status" value="1"/>
</dbReference>
<dbReference type="PROSITE" id="PS00092">
    <property type="entry name" value="N6_MTASE"/>
    <property type="match status" value="1"/>
</dbReference>
<dbReference type="InterPro" id="IPR053943">
    <property type="entry name" value="RlmKL-like_Mtase_CS"/>
</dbReference>
<evidence type="ECO:0000259" key="4">
    <source>
        <dbReference type="PROSITE" id="PS51165"/>
    </source>
</evidence>
<dbReference type="OrthoDB" id="9809404at2"/>
<accession>A0A069RGR8</accession>
<dbReference type="GO" id="GO:0003723">
    <property type="term" value="F:RNA binding"/>
    <property type="evidence" value="ECO:0007669"/>
    <property type="project" value="UniProtKB-UniRule"/>
</dbReference>
<keyword evidence="2" id="KW-0808">Transferase</keyword>
<dbReference type="InterPro" id="IPR054170">
    <property type="entry name" value="RlmL_1st"/>
</dbReference>
<dbReference type="GO" id="GO:0070043">
    <property type="term" value="F:rRNA (guanine-N7-)-methyltransferase activity"/>
    <property type="evidence" value="ECO:0007669"/>
    <property type="project" value="TreeGrafter"/>
</dbReference>
<evidence type="ECO:0000256" key="3">
    <source>
        <dbReference type="PROSITE-ProRule" id="PRU00529"/>
    </source>
</evidence>
<dbReference type="GO" id="GO:0008990">
    <property type="term" value="F:rRNA (guanine-N2-)-methyltransferase activity"/>
    <property type="evidence" value="ECO:0007669"/>
    <property type="project" value="TreeGrafter"/>
</dbReference>
<dbReference type="Gene3D" id="3.40.50.150">
    <property type="entry name" value="Vaccinia Virus protein VP39"/>
    <property type="match status" value="1"/>
</dbReference>
<organism evidence="5 6">
    <name type="scientific">Peptoclostridium litorale DSM 5388</name>
    <dbReference type="NCBI Taxonomy" id="1121324"/>
    <lineage>
        <taxon>Bacteria</taxon>
        <taxon>Bacillati</taxon>
        <taxon>Bacillota</taxon>
        <taxon>Clostridia</taxon>
        <taxon>Peptostreptococcales</taxon>
        <taxon>Peptoclostridiaceae</taxon>
        <taxon>Peptoclostridium</taxon>
    </lineage>
</organism>
<dbReference type="PROSITE" id="PS51165">
    <property type="entry name" value="THUMP"/>
    <property type="match status" value="1"/>
</dbReference>
<dbReference type="Proteomes" id="UP000027946">
    <property type="component" value="Unassembled WGS sequence"/>
</dbReference>
<evidence type="ECO:0000313" key="6">
    <source>
        <dbReference type="Proteomes" id="UP000027946"/>
    </source>
</evidence>
<gene>
    <name evidence="5" type="ORF">CLIT_4c00610</name>
</gene>
<comment type="caution">
    <text evidence="5">The sequence shown here is derived from an EMBL/GenBank/DDBJ whole genome shotgun (WGS) entry which is preliminary data.</text>
</comment>
<keyword evidence="3" id="KW-0694">RNA-binding</keyword>
<keyword evidence="6" id="KW-1185">Reference proteome</keyword>
<dbReference type="InterPro" id="IPR000241">
    <property type="entry name" value="RlmKL-like_Mtase"/>
</dbReference>
<dbReference type="InterPro" id="IPR004114">
    <property type="entry name" value="THUMP_dom"/>
</dbReference>
<dbReference type="Pfam" id="PF02926">
    <property type="entry name" value="THUMP"/>
    <property type="match status" value="1"/>
</dbReference>
<dbReference type="Pfam" id="PF01170">
    <property type="entry name" value="UPF0020"/>
    <property type="match status" value="1"/>
</dbReference>
<dbReference type="STRING" id="1121324.CLIT_4c00610"/>
<dbReference type="InterPro" id="IPR002052">
    <property type="entry name" value="DNA_methylase_N6_adenine_CS"/>
</dbReference>
<dbReference type="InterPro" id="IPR029063">
    <property type="entry name" value="SAM-dependent_MTases_sf"/>
</dbReference>
<dbReference type="AlphaFoldDB" id="A0A069RGR8"/>
<dbReference type="Gene3D" id="3.30.2130.30">
    <property type="match status" value="1"/>
</dbReference>
<dbReference type="PROSITE" id="PS01261">
    <property type="entry name" value="UPF0020"/>
    <property type="match status" value="1"/>
</dbReference>
<evidence type="ECO:0000256" key="2">
    <source>
        <dbReference type="ARBA" id="ARBA00022679"/>
    </source>
</evidence>
<feature type="domain" description="THUMP" evidence="4">
    <location>
        <begin position="45"/>
        <end position="156"/>
    </location>
</feature>
<reference evidence="5 6" key="1">
    <citation type="submission" date="2014-03" db="EMBL/GenBank/DDBJ databases">
        <title>Genome sequence of Clostridium litorale W6, DSM 5388.</title>
        <authorList>
            <person name="Poehlein A."/>
            <person name="Jagirdar A."/>
            <person name="Khonsari B."/>
            <person name="Chibani C.M."/>
            <person name="Gutierrez Gutierrez D.A."/>
            <person name="Davydova E."/>
            <person name="Alghaithi H.S."/>
            <person name="Nair K.P."/>
            <person name="Dhamotharan K."/>
            <person name="Chandran L."/>
            <person name="G W."/>
            <person name="Daniel R."/>
        </authorList>
    </citation>
    <scope>NUCLEOTIDE SEQUENCE [LARGE SCALE GENOMIC DNA]</scope>
    <source>
        <strain evidence="5 6">W6</strain>
    </source>
</reference>
<dbReference type="PANTHER" id="PTHR47313:SF1">
    <property type="entry name" value="RIBOSOMAL RNA LARGE SUBUNIT METHYLTRANSFERASE K_L"/>
    <property type="match status" value="1"/>
</dbReference>
<dbReference type="PANTHER" id="PTHR47313">
    <property type="entry name" value="RIBOSOMAL RNA LARGE SUBUNIT METHYLTRANSFERASE K/L"/>
    <property type="match status" value="1"/>
</dbReference>
<dbReference type="Pfam" id="PF22020">
    <property type="entry name" value="RlmL_1st"/>
    <property type="match status" value="1"/>
</dbReference>
<dbReference type="eggNOG" id="COG0116">
    <property type="taxonomic scope" value="Bacteria"/>
</dbReference>
<evidence type="ECO:0000313" key="5">
    <source>
        <dbReference type="EMBL" id="KDR96224.1"/>
    </source>
</evidence>